<evidence type="ECO:0000256" key="2">
    <source>
        <dbReference type="ARBA" id="ARBA00007524"/>
    </source>
</evidence>
<keyword evidence="4 6" id="KW-1133">Transmembrane helix</keyword>
<dbReference type="InterPro" id="IPR004307">
    <property type="entry name" value="TspO_MBR"/>
</dbReference>
<keyword evidence="8" id="KW-1185">Reference proteome</keyword>
<evidence type="ECO:0000313" key="8">
    <source>
        <dbReference type="Proteomes" id="UP000268094"/>
    </source>
</evidence>
<evidence type="ECO:0000313" key="7">
    <source>
        <dbReference type="EMBL" id="RKG91681.1"/>
    </source>
</evidence>
<dbReference type="EMBL" id="RAVZ01000041">
    <property type="protein sequence ID" value="RKG91681.1"/>
    <property type="molecule type" value="Genomic_DNA"/>
</dbReference>
<dbReference type="GO" id="GO:0016020">
    <property type="term" value="C:membrane"/>
    <property type="evidence" value="ECO:0007669"/>
    <property type="project" value="UniProtKB-SubCell"/>
</dbReference>
<accession>A0A3A8JMC9</accession>
<dbReference type="InterPro" id="IPR038330">
    <property type="entry name" value="TspO/MBR-related_sf"/>
</dbReference>
<comment type="caution">
    <text evidence="7">The sequence shown here is derived from an EMBL/GenBank/DDBJ whole genome shotgun (WGS) entry which is preliminary data.</text>
</comment>
<sequence>MHLSELGGSEGLEHNPTLNRESAVALGAFGAITAGAVYLGARGTREAVSQGWYKRLKKPPFQPPGALFGPVWTTLYALIAVSGWRIWGSPAGTKRSKALGLWFVQLGLNAAWSHLFFRKRDVRAAAVENWALLGSIVAYTAAASGVDRKAPYLMAPYLGWVTFANVLSTDIARRNA</sequence>
<keyword evidence="3 6" id="KW-0812">Transmembrane</keyword>
<dbReference type="FunFam" id="1.20.1260.100:FF:000001">
    <property type="entry name" value="translocator protein 2"/>
    <property type="match status" value="1"/>
</dbReference>
<feature type="transmembrane region" description="Helical" evidence="6">
    <location>
        <begin position="152"/>
        <end position="172"/>
    </location>
</feature>
<dbReference type="Pfam" id="PF03073">
    <property type="entry name" value="TspO_MBR"/>
    <property type="match status" value="1"/>
</dbReference>
<feature type="transmembrane region" description="Helical" evidence="6">
    <location>
        <begin position="99"/>
        <end position="117"/>
    </location>
</feature>
<dbReference type="OrthoDB" id="9795496at2"/>
<dbReference type="PANTHER" id="PTHR10057:SF0">
    <property type="entry name" value="TRANSLOCATOR PROTEIN"/>
    <property type="match status" value="1"/>
</dbReference>
<dbReference type="CDD" id="cd15904">
    <property type="entry name" value="TSPO_MBR"/>
    <property type="match status" value="1"/>
</dbReference>
<evidence type="ECO:0000256" key="5">
    <source>
        <dbReference type="ARBA" id="ARBA00023136"/>
    </source>
</evidence>
<name>A0A3A8JMC9_9BACT</name>
<dbReference type="Gene3D" id="1.20.1260.100">
    <property type="entry name" value="TspO/MBR protein"/>
    <property type="match status" value="1"/>
</dbReference>
<feature type="transmembrane region" description="Helical" evidence="6">
    <location>
        <begin position="129"/>
        <end position="146"/>
    </location>
</feature>
<evidence type="ECO:0000256" key="6">
    <source>
        <dbReference type="SAM" id="Phobius"/>
    </source>
</evidence>
<dbReference type="Proteomes" id="UP000268094">
    <property type="component" value="Unassembled WGS sequence"/>
</dbReference>
<organism evidence="7 8">
    <name type="scientific">Corallococcus terminator</name>
    <dbReference type="NCBI Taxonomy" id="2316733"/>
    <lineage>
        <taxon>Bacteria</taxon>
        <taxon>Pseudomonadati</taxon>
        <taxon>Myxococcota</taxon>
        <taxon>Myxococcia</taxon>
        <taxon>Myxococcales</taxon>
        <taxon>Cystobacterineae</taxon>
        <taxon>Myxococcaceae</taxon>
        <taxon>Corallococcus</taxon>
    </lineage>
</organism>
<comment type="subcellular location">
    <subcellularLocation>
        <location evidence="1">Membrane</location>
        <topology evidence="1">Multi-pass membrane protein</topology>
    </subcellularLocation>
</comment>
<proteinExistence type="inferred from homology"/>
<protein>
    <submittedName>
        <fullName evidence="7">Tryptophan-rich sensory protein</fullName>
    </submittedName>
</protein>
<reference evidence="8" key="1">
    <citation type="submission" date="2018-09" db="EMBL/GenBank/DDBJ databases">
        <authorList>
            <person name="Livingstone P.G."/>
            <person name="Whitworth D.E."/>
        </authorList>
    </citation>
    <scope>NUCLEOTIDE SEQUENCE [LARGE SCALE GENOMIC DNA]</scope>
    <source>
        <strain evidence="8">CA054A</strain>
    </source>
</reference>
<evidence type="ECO:0000256" key="4">
    <source>
        <dbReference type="ARBA" id="ARBA00022989"/>
    </source>
</evidence>
<evidence type="ECO:0000256" key="3">
    <source>
        <dbReference type="ARBA" id="ARBA00022692"/>
    </source>
</evidence>
<feature type="transmembrane region" description="Helical" evidence="6">
    <location>
        <begin position="65"/>
        <end position="87"/>
    </location>
</feature>
<evidence type="ECO:0000256" key="1">
    <source>
        <dbReference type="ARBA" id="ARBA00004141"/>
    </source>
</evidence>
<dbReference type="PANTHER" id="PTHR10057">
    <property type="entry name" value="PERIPHERAL-TYPE BENZODIAZEPINE RECEPTOR"/>
    <property type="match status" value="1"/>
</dbReference>
<keyword evidence="5 6" id="KW-0472">Membrane</keyword>
<dbReference type="AlphaFoldDB" id="A0A3A8JMC9"/>
<feature type="transmembrane region" description="Helical" evidence="6">
    <location>
        <begin position="23"/>
        <end position="44"/>
    </location>
</feature>
<gene>
    <name evidence="7" type="ORF">D7V88_08855</name>
</gene>
<dbReference type="PIRSF" id="PIRSF005859">
    <property type="entry name" value="PBR"/>
    <property type="match status" value="1"/>
</dbReference>
<dbReference type="RefSeq" id="WP_120540173.1">
    <property type="nucleotide sequence ID" value="NZ_RAVZ01000041.1"/>
</dbReference>
<dbReference type="GO" id="GO:0033013">
    <property type="term" value="P:tetrapyrrole metabolic process"/>
    <property type="evidence" value="ECO:0007669"/>
    <property type="project" value="UniProtKB-ARBA"/>
</dbReference>
<comment type="similarity">
    <text evidence="2">Belongs to the TspO/BZRP family.</text>
</comment>